<dbReference type="InterPro" id="IPR036390">
    <property type="entry name" value="WH_DNA-bd_sf"/>
</dbReference>
<dbReference type="PANTHER" id="PTHR30537:SF3">
    <property type="entry name" value="TRANSCRIPTIONAL REGULATORY PROTEIN"/>
    <property type="match status" value="1"/>
</dbReference>
<dbReference type="InterPro" id="IPR036388">
    <property type="entry name" value="WH-like_DNA-bd_sf"/>
</dbReference>
<keyword evidence="2" id="KW-0805">Transcription regulation</keyword>
<dbReference type="PROSITE" id="PS50931">
    <property type="entry name" value="HTH_LYSR"/>
    <property type="match status" value="1"/>
</dbReference>
<comment type="similarity">
    <text evidence="1">Belongs to the LysR transcriptional regulatory family.</text>
</comment>
<keyword evidence="3" id="KW-0238">DNA-binding</keyword>
<dbReference type="GO" id="GO:0006351">
    <property type="term" value="P:DNA-templated transcription"/>
    <property type="evidence" value="ECO:0007669"/>
    <property type="project" value="TreeGrafter"/>
</dbReference>
<sequence length="293" mass="31591">MRENWDDLRFILAVAEEGSVSAAARRLDVNHATVLRRVAAYEQAVGVTLFDKTARGYSVPGPQRRIIDAAREVDRAVQAVGRMLQGARAPLAGEVRVTSTDTFCQFVLPTIIRRIRDDAPDLKIELICANVHLDLSRTHADIAVRPTEHLSSELVGEAPVSMGFGLYRKSGTPSEAWLGLSGALSRSLPARWMSKSVDPARIVASSDSFPVLREMAAEGQGMAILPDILGQTDPSLVRVEGGIPDMAIPIWVACHADLADVPRIAETCHALIRALAGIGDRLWLGANESSSAT</sequence>
<protein>
    <submittedName>
        <fullName evidence="6">HTH-type transcriptional regulator TfdS</fullName>
    </submittedName>
</protein>
<keyword evidence="4" id="KW-0804">Transcription</keyword>
<name>A0A2R8B589_9RHOB</name>
<dbReference type="InterPro" id="IPR005119">
    <property type="entry name" value="LysR_subst-bd"/>
</dbReference>
<evidence type="ECO:0000259" key="5">
    <source>
        <dbReference type="PROSITE" id="PS50931"/>
    </source>
</evidence>
<dbReference type="Pfam" id="PF00126">
    <property type="entry name" value="HTH_1"/>
    <property type="match status" value="1"/>
</dbReference>
<dbReference type="EMBL" id="OMOQ01000001">
    <property type="protein sequence ID" value="SPH17778.1"/>
    <property type="molecule type" value="Genomic_DNA"/>
</dbReference>
<dbReference type="InterPro" id="IPR058163">
    <property type="entry name" value="LysR-type_TF_proteobact-type"/>
</dbReference>
<dbReference type="SUPFAM" id="SSF53850">
    <property type="entry name" value="Periplasmic binding protein-like II"/>
    <property type="match status" value="1"/>
</dbReference>
<evidence type="ECO:0000256" key="4">
    <source>
        <dbReference type="ARBA" id="ARBA00023163"/>
    </source>
</evidence>
<dbReference type="AlphaFoldDB" id="A0A2R8B589"/>
<dbReference type="Proteomes" id="UP000244924">
    <property type="component" value="Unassembled WGS sequence"/>
</dbReference>
<evidence type="ECO:0000313" key="6">
    <source>
        <dbReference type="EMBL" id="SPH17778.1"/>
    </source>
</evidence>
<reference evidence="6 7" key="1">
    <citation type="submission" date="2018-03" db="EMBL/GenBank/DDBJ databases">
        <authorList>
            <person name="Keele B.F."/>
        </authorList>
    </citation>
    <scope>NUCLEOTIDE SEQUENCE [LARGE SCALE GENOMIC DNA]</scope>
    <source>
        <strain evidence="6 7">CECT 8626</strain>
    </source>
</reference>
<keyword evidence="7" id="KW-1185">Reference proteome</keyword>
<dbReference type="PANTHER" id="PTHR30537">
    <property type="entry name" value="HTH-TYPE TRANSCRIPTIONAL REGULATOR"/>
    <property type="match status" value="1"/>
</dbReference>
<evidence type="ECO:0000256" key="2">
    <source>
        <dbReference type="ARBA" id="ARBA00023015"/>
    </source>
</evidence>
<accession>A0A2R8B589</accession>
<dbReference type="RefSeq" id="WP_108852182.1">
    <property type="nucleotide sequence ID" value="NZ_OMOQ01000001.1"/>
</dbReference>
<evidence type="ECO:0000256" key="1">
    <source>
        <dbReference type="ARBA" id="ARBA00009437"/>
    </source>
</evidence>
<dbReference type="OrthoDB" id="7768317at2"/>
<dbReference type="GO" id="GO:0043565">
    <property type="term" value="F:sequence-specific DNA binding"/>
    <property type="evidence" value="ECO:0007669"/>
    <property type="project" value="TreeGrafter"/>
</dbReference>
<evidence type="ECO:0000256" key="3">
    <source>
        <dbReference type="ARBA" id="ARBA00023125"/>
    </source>
</evidence>
<dbReference type="Gene3D" id="3.40.190.290">
    <property type="match status" value="1"/>
</dbReference>
<organism evidence="6 7">
    <name type="scientific">Albidovulum aquaemixtae</name>
    <dbReference type="NCBI Taxonomy" id="1542388"/>
    <lineage>
        <taxon>Bacteria</taxon>
        <taxon>Pseudomonadati</taxon>
        <taxon>Pseudomonadota</taxon>
        <taxon>Alphaproteobacteria</taxon>
        <taxon>Rhodobacterales</taxon>
        <taxon>Paracoccaceae</taxon>
        <taxon>Albidovulum</taxon>
    </lineage>
</organism>
<dbReference type="CDD" id="cd05466">
    <property type="entry name" value="PBP2_LTTR_substrate"/>
    <property type="match status" value="1"/>
</dbReference>
<proteinExistence type="inferred from homology"/>
<dbReference type="InterPro" id="IPR000847">
    <property type="entry name" value="LysR_HTH_N"/>
</dbReference>
<dbReference type="Gene3D" id="1.10.10.10">
    <property type="entry name" value="Winged helix-like DNA-binding domain superfamily/Winged helix DNA-binding domain"/>
    <property type="match status" value="1"/>
</dbReference>
<evidence type="ECO:0000313" key="7">
    <source>
        <dbReference type="Proteomes" id="UP000244924"/>
    </source>
</evidence>
<gene>
    <name evidence="6" type="primary">tfdS</name>
    <name evidence="6" type="ORF">DEA8626_01305</name>
</gene>
<dbReference type="Pfam" id="PF03466">
    <property type="entry name" value="LysR_substrate"/>
    <property type="match status" value="1"/>
</dbReference>
<dbReference type="GO" id="GO:0003700">
    <property type="term" value="F:DNA-binding transcription factor activity"/>
    <property type="evidence" value="ECO:0007669"/>
    <property type="project" value="InterPro"/>
</dbReference>
<dbReference type="SUPFAM" id="SSF46785">
    <property type="entry name" value="Winged helix' DNA-binding domain"/>
    <property type="match status" value="1"/>
</dbReference>
<feature type="domain" description="HTH lysR-type" evidence="5">
    <location>
        <begin position="1"/>
        <end position="60"/>
    </location>
</feature>